<dbReference type="Gene3D" id="3.30.2400.10">
    <property type="entry name" value="Major capsid protein gp5"/>
    <property type="match status" value="1"/>
</dbReference>
<dbReference type="RefSeq" id="WP_305108676.1">
    <property type="nucleotide sequence ID" value="NZ_JAUTWS010000125.1"/>
</dbReference>
<evidence type="ECO:0000259" key="3">
    <source>
        <dbReference type="Pfam" id="PF05065"/>
    </source>
</evidence>
<dbReference type="NCBIfam" id="TIGR01554">
    <property type="entry name" value="major_cap_HK97"/>
    <property type="match status" value="1"/>
</dbReference>
<keyword evidence="2" id="KW-0175">Coiled coil</keyword>
<feature type="domain" description="Phage capsid-like C-terminal" evidence="3">
    <location>
        <begin position="148"/>
        <end position="424"/>
    </location>
</feature>
<dbReference type="Proteomes" id="UP001243009">
    <property type="component" value="Unassembled WGS sequence"/>
</dbReference>
<protein>
    <submittedName>
        <fullName evidence="4">Phage major capsid protein</fullName>
    </submittedName>
</protein>
<dbReference type="Pfam" id="PF05065">
    <property type="entry name" value="Phage_capsid"/>
    <property type="match status" value="1"/>
</dbReference>
<evidence type="ECO:0000256" key="1">
    <source>
        <dbReference type="ARBA" id="ARBA00004328"/>
    </source>
</evidence>
<sequence length="428" mass="45192">MRELLERRAALAAEMRGLLNAPAGDGGNLSAEQEARFTALKAEADTLEQRVQRQATVDEMERRAAAQPIGGTGDRNLDRELRGFSLVRAIAGQVPGLNVDAGRERELSQELARRAGRPFQGIAVPMAVFQEPMERRVVTSAAPVGGPGGNLIATDLDGSQYIDRLRNATVVRRLGARMITGLVGNLDIPKLKASATVGWVAENAPLTASDPQYAKTAFRPKHAGAIVELSRNLLMQASPDVEQLVRADFAALLAEALDAAALKGTGAGNDPTGILNASGVGSVVMGTNGGALTYDAVADLMGQVEDANGAGDAMAFVSNTKVKRAAAKLKTSQNEPLGLDVVFQNMPRAFTNSVPSNLTKGTGTNLSALIFGNWSDLILAVWSEFELTINPFESTAYSKGNVQVRGMMTCDVAPRHAESFAAIQDIVA</sequence>
<evidence type="ECO:0000313" key="5">
    <source>
        <dbReference type="Proteomes" id="UP001243009"/>
    </source>
</evidence>
<comment type="caution">
    <text evidence="4">The sequence shown here is derived from an EMBL/GenBank/DDBJ whole genome shotgun (WGS) entry which is preliminary data.</text>
</comment>
<dbReference type="EMBL" id="JAUTWS010000125">
    <property type="protein sequence ID" value="MDO9713827.1"/>
    <property type="molecule type" value="Genomic_DNA"/>
</dbReference>
<keyword evidence="5" id="KW-1185">Reference proteome</keyword>
<evidence type="ECO:0000256" key="2">
    <source>
        <dbReference type="SAM" id="Coils"/>
    </source>
</evidence>
<accession>A0ABT9EC97</accession>
<reference evidence="4 5" key="1">
    <citation type="submission" date="2023-08" db="EMBL/GenBank/DDBJ databases">
        <title>The draft genome sequence of Paracraurococcus sp. LOR1-02.</title>
        <authorList>
            <person name="Kingkaew E."/>
            <person name="Tanasupawat S."/>
        </authorList>
    </citation>
    <scope>NUCLEOTIDE SEQUENCE [LARGE SCALE GENOMIC DNA]</scope>
    <source>
        <strain evidence="4 5">LOR1-02</strain>
    </source>
</reference>
<organism evidence="4 5">
    <name type="scientific">Paracraurococcus lichenis</name>
    <dbReference type="NCBI Taxonomy" id="3064888"/>
    <lineage>
        <taxon>Bacteria</taxon>
        <taxon>Pseudomonadati</taxon>
        <taxon>Pseudomonadota</taxon>
        <taxon>Alphaproteobacteria</taxon>
        <taxon>Acetobacterales</taxon>
        <taxon>Roseomonadaceae</taxon>
        <taxon>Paracraurococcus</taxon>
    </lineage>
</organism>
<dbReference type="InterPro" id="IPR054612">
    <property type="entry name" value="Phage_capsid-like_C"/>
</dbReference>
<name>A0ABT9EC97_9PROT</name>
<dbReference type="InterPro" id="IPR024455">
    <property type="entry name" value="Phage_capsid"/>
</dbReference>
<comment type="subcellular location">
    <subcellularLocation>
        <location evidence="1">Virion</location>
    </subcellularLocation>
</comment>
<dbReference type="SUPFAM" id="SSF56563">
    <property type="entry name" value="Major capsid protein gp5"/>
    <property type="match status" value="1"/>
</dbReference>
<feature type="coiled-coil region" evidence="2">
    <location>
        <begin position="1"/>
        <end position="50"/>
    </location>
</feature>
<gene>
    <name evidence="4" type="ORF">Q7A36_36290</name>
</gene>
<evidence type="ECO:0000313" key="4">
    <source>
        <dbReference type="EMBL" id="MDO9713827.1"/>
    </source>
</evidence>
<proteinExistence type="predicted"/>